<evidence type="ECO:0000313" key="1">
    <source>
        <dbReference type="EMBL" id="MDN5071419.1"/>
    </source>
</evidence>
<proteinExistence type="predicted"/>
<evidence type="ECO:0000313" key="2">
    <source>
        <dbReference type="Proteomes" id="UP001170288"/>
    </source>
</evidence>
<name>A0AAW7Q0M5_9BACT</name>
<dbReference type="Proteomes" id="UP001170288">
    <property type="component" value="Unassembled WGS sequence"/>
</dbReference>
<accession>A0AAW7Q0M5</accession>
<dbReference type="EMBL" id="JAPZCX010000020">
    <property type="protein sequence ID" value="MDN5071419.1"/>
    <property type="molecule type" value="Genomic_DNA"/>
</dbReference>
<sequence>MDKATNKDISEYIGKELSTVKGWSSKFPELYNLVRLGMFCQKNNIKEEDIKDLFEFKKKVTELTKV</sequence>
<reference evidence="1" key="1">
    <citation type="submission" date="2022-12" db="EMBL/GenBank/DDBJ databases">
        <authorList>
            <person name="Uljanovas D."/>
        </authorList>
    </citation>
    <scope>NUCLEOTIDE SEQUENCE</scope>
    <source>
        <strain evidence="1">RCM69</strain>
    </source>
</reference>
<protein>
    <submittedName>
        <fullName evidence="1">Uncharacterized protein</fullName>
    </submittedName>
</protein>
<comment type="caution">
    <text evidence="1">The sequence shown here is derived from an EMBL/GenBank/DDBJ whole genome shotgun (WGS) entry which is preliminary data.</text>
</comment>
<organism evidence="1 2">
    <name type="scientific">Aliarcobacter butzleri</name>
    <dbReference type="NCBI Taxonomy" id="28197"/>
    <lineage>
        <taxon>Bacteria</taxon>
        <taxon>Pseudomonadati</taxon>
        <taxon>Campylobacterota</taxon>
        <taxon>Epsilonproteobacteria</taxon>
        <taxon>Campylobacterales</taxon>
        <taxon>Arcobacteraceae</taxon>
        <taxon>Aliarcobacter</taxon>
    </lineage>
</organism>
<reference evidence="1" key="2">
    <citation type="journal article" date="2023" name="Microorganisms">
        <title>Genomic Characterization of Arcobacter butzleri Strains Isolated from Various Sources in Lithuania.</title>
        <authorList>
            <person name="Uljanovas D."/>
            <person name="Golz G."/>
            <person name="Fleischmann S."/>
            <person name="Kudirkiene E."/>
            <person name="Kasetiene N."/>
            <person name="Grineviciene A."/>
            <person name="Tamuleviciene E."/>
            <person name="Aksomaitiene J."/>
            <person name="Alter T."/>
            <person name="Malakauskas M."/>
        </authorList>
    </citation>
    <scope>NUCLEOTIDE SEQUENCE</scope>
    <source>
        <strain evidence="1">RCM69</strain>
    </source>
</reference>
<dbReference type="AlphaFoldDB" id="A0AAW7Q0M5"/>
<gene>
    <name evidence="1" type="ORF">O8C76_10345</name>
</gene>
<dbReference type="RefSeq" id="WP_301372542.1">
    <property type="nucleotide sequence ID" value="NZ_JAPZCX010000020.1"/>
</dbReference>